<comment type="caution">
    <text evidence="3">The sequence shown here is derived from an EMBL/GenBank/DDBJ whole genome shotgun (WGS) entry which is preliminary data.</text>
</comment>
<dbReference type="NCBIfam" id="TIGR04183">
    <property type="entry name" value="Por_Secre_tail"/>
    <property type="match status" value="1"/>
</dbReference>
<dbReference type="EMBL" id="JACSOD020000424">
    <property type="protein sequence ID" value="MBM6498379.1"/>
    <property type="molecule type" value="Genomic_DNA"/>
</dbReference>
<evidence type="ECO:0000313" key="3">
    <source>
        <dbReference type="EMBL" id="MBM6498379.1"/>
    </source>
</evidence>
<proteinExistence type="predicted"/>
<organism evidence="3 4">
    <name type="scientific">Flavobacterium macrobrachii</name>
    <dbReference type="NCBI Taxonomy" id="591204"/>
    <lineage>
        <taxon>Bacteria</taxon>
        <taxon>Pseudomonadati</taxon>
        <taxon>Bacteroidota</taxon>
        <taxon>Flavobacteriia</taxon>
        <taxon>Flavobacteriales</taxon>
        <taxon>Flavobacteriaceae</taxon>
        <taxon>Flavobacterium</taxon>
    </lineage>
</organism>
<dbReference type="InterPro" id="IPR026444">
    <property type="entry name" value="Secre_tail"/>
</dbReference>
<name>A0ABS2CTT5_9FLAO</name>
<gene>
    <name evidence="3" type="ORF">H9X54_003565</name>
</gene>
<accession>A0ABS2CTT5</accession>
<dbReference type="Pfam" id="PF18962">
    <property type="entry name" value="Por_Secre_tail"/>
    <property type="match status" value="1"/>
</dbReference>
<sequence>MIGSTSPSGSWTIDTNMNTTDNVTYTLNNVTLTTATDPNTTGLKFRQDGDWAINWGNSNFPSGTAFQNGPNIMTIAGVYDVTFNRLNGTYTFIQQVTFPTIGIWGPAVDSQNGYGGDDVEMLTDDGIVYTLADFNFSSGQAYFRENNNSQLVYGSTAFPFGTAVATGPSIPVTGGEYFVTFNRTTGEYRFDYPSIGILGSALGGFGVEDTDLTTTDGFVYTINDLQVIDGEVKFRKNNSWITNWGSADFPSGTGTQNGPNIPIGGGFYDVTFERDTGNYQFVNSLSTNENSIKNLKIYPNPSSTDWTITHTATIDRIQLFDATGKELQNFTPVATDYTIPSNGLSQGVYFLKISSGLDFSVQKIIKN</sequence>
<keyword evidence="1" id="KW-0732">Signal</keyword>
<evidence type="ECO:0000256" key="1">
    <source>
        <dbReference type="ARBA" id="ARBA00022729"/>
    </source>
</evidence>
<dbReference type="RefSeq" id="WP_187658475.1">
    <property type="nucleotide sequence ID" value="NZ_JACSOD020000424.1"/>
</dbReference>
<dbReference type="Proteomes" id="UP000759529">
    <property type="component" value="Unassembled WGS sequence"/>
</dbReference>
<keyword evidence="4" id="KW-1185">Reference proteome</keyword>
<protein>
    <submittedName>
        <fullName evidence="3">T9SS type A sorting domain-containing protein</fullName>
    </submittedName>
</protein>
<evidence type="ECO:0000259" key="2">
    <source>
        <dbReference type="Pfam" id="PF18962"/>
    </source>
</evidence>
<dbReference type="Gene3D" id="2.60.40.3620">
    <property type="match status" value="2"/>
</dbReference>
<evidence type="ECO:0000313" key="4">
    <source>
        <dbReference type="Proteomes" id="UP000759529"/>
    </source>
</evidence>
<feature type="domain" description="Secretion system C-terminal sorting" evidence="2">
    <location>
        <begin position="297"/>
        <end position="365"/>
    </location>
</feature>
<reference evidence="3 4" key="1">
    <citation type="submission" date="2021-02" db="EMBL/GenBank/DDBJ databases">
        <authorList>
            <person name="Jung H.S."/>
            <person name="Chun B.H."/>
            <person name="Jeon C.O."/>
        </authorList>
    </citation>
    <scope>NUCLEOTIDE SEQUENCE [LARGE SCALE GENOMIC DNA]</scope>
    <source>
        <strain evidence="3 4">LMG 25203</strain>
    </source>
</reference>